<dbReference type="CDD" id="cd07989">
    <property type="entry name" value="LPLAT_AGPAT-like"/>
    <property type="match status" value="1"/>
</dbReference>
<organism evidence="5 6">
    <name type="scientific">Nocardioides luti</name>
    <dbReference type="NCBI Taxonomy" id="2761101"/>
    <lineage>
        <taxon>Bacteria</taxon>
        <taxon>Bacillati</taxon>
        <taxon>Actinomycetota</taxon>
        <taxon>Actinomycetes</taxon>
        <taxon>Propionibacteriales</taxon>
        <taxon>Nocardioidaceae</taxon>
        <taxon>Nocardioides</taxon>
    </lineage>
</organism>
<dbReference type="AlphaFoldDB" id="A0A7X0RFD4"/>
<dbReference type="SMART" id="SM00563">
    <property type="entry name" value="PlsC"/>
    <property type="match status" value="1"/>
</dbReference>
<evidence type="ECO:0000256" key="1">
    <source>
        <dbReference type="ARBA" id="ARBA00022679"/>
    </source>
</evidence>
<dbReference type="Pfam" id="PF01553">
    <property type="entry name" value="Acyltransferase"/>
    <property type="match status" value="1"/>
</dbReference>
<evidence type="ECO:0000313" key="6">
    <source>
        <dbReference type="Proteomes" id="UP000523955"/>
    </source>
</evidence>
<reference evidence="5 6" key="1">
    <citation type="submission" date="2020-08" db="EMBL/GenBank/DDBJ databases">
        <authorList>
            <person name="Seo M.-J."/>
        </authorList>
    </citation>
    <scope>NUCLEOTIDE SEQUENCE [LARGE SCALE GENOMIC DNA]</scope>
    <source>
        <strain evidence="5 6">KIGAM211</strain>
    </source>
</reference>
<evidence type="ECO:0000313" key="5">
    <source>
        <dbReference type="EMBL" id="MBB6627276.1"/>
    </source>
</evidence>
<keyword evidence="6" id="KW-1185">Reference proteome</keyword>
<evidence type="ECO:0000256" key="3">
    <source>
        <dbReference type="SAM" id="MobiDB-lite"/>
    </source>
</evidence>
<keyword evidence="1 5" id="KW-0808">Transferase</keyword>
<dbReference type="GO" id="GO:0005886">
    <property type="term" value="C:plasma membrane"/>
    <property type="evidence" value="ECO:0007669"/>
    <property type="project" value="TreeGrafter"/>
</dbReference>
<dbReference type="InterPro" id="IPR002123">
    <property type="entry name" value="Plipid/glycerol_acylTrfase"/>
</dbReference>
<dbReference type="PANTHER" id="PTHR10434:SF55">
    <property type="entry name" value="POSSIBLE ACYLTRANSFERASE"/>
    <property type="match status" value="1"/>
</dbReference>
<comment type="caution">
    <text evidence="5">The sequence shown here is derived from an EMBL/GenBank/DDBJ whole genome shotgun (WGS) entry which is preliminary data.</text>
</comment>
<dbReference type="RefSeq" id="WP_185252454.1">
    <property type="nucleotide sequence ID" value="NZ_JACKXE010000001.1"/>
</dbReference>
<feature type="region of interest" description="Disordered" evidence="3">
    <location>
        <begin position="234"/>
        <end position="258"/>
    </location>
</feature>
<feature type="domain" description="Phospholipid/glycerol acyltransferase" evidence="4">
    <location>
        <begin position="36"/>
        <end position="150"/>
    </location>
</feature>
<keyword evidence="2 5" id="KW-0012">Acyltransferase</keyword>
<protein>
    <submittedName>
        <fullName evidence="5">1-acyl-sn-glycerol-3-phosphate acyltransferase</fullName>
    </submittedName>
</protein>
<evidence type="ECO:0000256" key="2">
    <source>
        <dbReference type="ARBA" id="ARBA00023315"/>
    </source>
</evidence>
<dbReference type="GO" id="GO:0003841">
    <property type="term" value="F:1-acylglycerol-3-phosphate O-acyltransferase activity"/>
    <property type="evidence" value="ECO:0007669"/>
    <property type="project" value="TreeGrafter"/>
</dbReference>
<proteinExistence type="predicted"/>
<dbReference type="SUPFAM" id="SSF69593">
    <property type="entry name" value="Glycerol-3-phosphate (1)-acyltransferase"/>
    <property type="match status" value="1"/>
</dbReference>
<dbReference type="GO" id="GO:0006654">
    <property type="term" value="P:phosphatidic acid biosynthetic process"/>
    <property type="evidence" value="ECO:0007669"/>
    <property type="project" value="TreeGrafter"/>
</dbReference>
<dbReference type="EMBL" id="JACKXE010000001">
    <property type="protein sequence ID" value="MBB6627276.1"/>
    <property type="molecule type" value="Genomic_DNA"/>
</dbReference>
<dbReference type="Proteomes" id="UP000523955">
    <property type="component" value="Unassembled WGS sequence"/>
</dbReference>
<gene>
    <name evidence="5" type="ORF">H5V45_08070</name>
</gene>
<evidence type="ECO:0000259" key="4">
    <source>
        <dbReference type="SMART" id="SM00563"/>
    </source>
</evidence>
<accession>A0A7X0RFD4</accession>
<name>A0A7X0RFD4_9ACTN</name>
<sequence>MDWYDATIRAGRTAMWGLDLTTRWRGEEHLPTSGPALLASVHNSYPDFLFIGKAGLSRERRIRFMCRHDIWHVPVLQRAMDGMRHIPVDREAPAAAYLRARALLAEGEAVCGFPEAGISYSYTVRSMMRGLAALSRETGVPVIPVVVWGGQRIASVGIPVDGRKPRPSFARGRTVDVRFGPALPPVQDLTDATVRLGATLTDMLEEVQRLPVHRPATGEHAPWYPAHLGGHAPDRATALPYDSVPRSAVPPAWGPLEP</sequence>
<dbReference type="PANTHER" id="PTHR10434">
    <property type="entry name" value="1-ACYL-SN-GLYCEROL-3-PHOSPHATE ACYLTRANSFERASE"/>
    <property type="match status" value="1"/>
</dbReference>